<dbReference type="RefSeq" id="WP_253762078.1">
    <property type="nucleotide sequence ID" value="NZ_JAMZDZ010000001.1"/>
</dbReference>
<evidence type="ECO:0000259" key="1">
    <source>
        <dbReference type="SMART" id="SM00530"/>
    </source>
</evidence>
<proteinExistence type="predicted"/>
<dbReference type="InterPro" id="IPR001387">
    <property type="entry name" value="Cro/C1-type_HTH"/>
</dbReference>
<dbReference type="Proteomes" id="UP001595816">
    <property type="component" value="Unassembled WGS sequence"/>
</dbReference>
<dbReference type="CDD" id="cd00093">
    <property type="entry name" value="HTH_XRE"/>
    <property type="match status" value="1"/>
</dbReference>
<organism evidence="2 3">
    <name type="scientific">Hamadaea flava</name>
    <dbReference type="NCBI Taxonomy" id="1742688"/>
    <lineage>
        <taxon>Bacteria</taxon>
        <taxon>Bacillati</taxon>
        <taxon>Actinomycetota</taxon>
        <taxon>Actinomycetes</taxon>
        <taxon>Micromonosporales</taxon>
        <taxon>Micromonosporaceae</taxon>
        <taxon>Hamadaea</taxon>
    </lineage>
</organism>
<name>A0ABV8M2G1_9ACTN</name>
<reference evidence="3" key="1">
    <citation type="journal article" date="2019" name="Int. J. Syst. Evol. Microbiol.">
        <title>The Global Catalogue of Microorganisms (GCM) 10K type strain sequencing project: providing services to taxonomists for standard genome sequencing and annotation.</title>
        <authorList>
            <consortium name="The Broad Institute Genomics Platform"/>
            <consortium name="The Broad Institute Genome Sequencing Center for Infectious Disease"/>
            <person name="Wu L."/>
            <person name="Ma J."/>
        </authorList>
    </citation>
    <scope>NUCLEOTIDE SEQUENCE [LARGE SCALE GENOMIC DNA]</scope>
    <source>
        <strain evidence="3">CGMCC 4.7289</strain>
    </source>
</reference>
<accession>A0ABV8M2G1</accession>
<dbReference type="EMBL" id="JBHSAY010000035">
    <property type="protein sequence ID" value="MFC4136903.1"/>
    <property type="molecule type" value="Genomic_DNA"/>
</dbReference>
<evidence type="ECO:0000313" key="3">
    <source>
        <dbReference type="Proteomes" id="UP001595816"/>
    </source>
</evidence>
<dbReference type="SUPFAM" id="SSF47413">
    <property type="entry name" value="lambda repressor-like DNA-binding domains"/>
    <property type="match status" value="1"/>
</dbReference>
<gene>
    <name evidence="2" type="ORF">ACFOZ4_40395</name>
</gene>
<dbReference type="Gene3D" id="1.10.260.40">
    <property type="entry name" value="lambda repressor-like DNA-binding domains"/>
    <property type="match status" value="1"/>
</dbReference>
<dbReference type="InterPro" id="IPR010982">
    <property type="entry name" value="Lambda_DNA-bd_dom_sf"/>
</dbReference>
<sequence>MRRLGAVTDGRNPRLRRAMRAAGLDHVQLALEVGCNPKTAQRWYYEGRVPHRTRAESVANVLDVPVEWLFPSLGSGAADARTAGDRYELYNHLGEVPDHLLNGLIMSAQREIDVVSANNAFLELFASPALDCSGWLRARVLVSPDCGWRPSVPDADDQVELRTAEKLTFGSMLRADDAMLIIASLLGEEEPQSPALMIFRAGKPGIFDSCALRFERLWRSAG</sequence>
<evidence type="ECO:0000313" key="2">
    <source>
        <dbReference type="EMBL" id="MFC4136903.1"/>
    </source>
</evidence>
<comment type="caution">
    <text evidence="2">The sequence shown here is derived from an EMBL/GenBank/DDBJ whole genome shotgun (WGS) entry which is preliminary data.</text>
</comment>
<feature type="domain" description="HTH cro/C1-type" evidence="1">
    <location>
        <begin position="14"/>
        <end position="69"/>
    </location>
</feature>
<keyword evidence="3" id="KW-1185">Reference proteome</keyword>
<dbReference type="SMART" id="SM00530">
    <property type="entry name" value="HTH_XRE"/>
    <property type="match status" value="1"/>
</dbReference>
<protein>
    <submittedName>
        <fullName evidence="2">Helix-turn-helix domain-containing protein</fullName>
    </submittedName>
</protein>